<reference evidence="2" key="1">
    <citation type="submission" date="2020-06" db="EMBL/GenBank/DDBJ databases">
        <title>Draft genome of Bugula neritina, a colonial animal packing powerful symbionts and potential medicines.</title>
        <authorList>
            <person name="Rayko M."/>
        </authorList>
    </citation>
    <scope>NUCLEOTIDE SEQUENCE [LARGE SCALE GENOMIC DNA]</scope>
    <source>
        <strain evidence="2">Kwan_BN1</strain>
    </source>
</reference>
<name>A0A7J7IVE6_BUGNE</name>
<protein>
    <submittedName>
        <fullName evidence="2">Uncharacterized protein</fullName>
    </submittedName>
</protein>
<comment type="caution">
    <text evidence="2">The sequence shown here is derived from an EMBL/GenBank/DDBJ whole genome shotgun (WGS) entry which is preliminary data.</text>
</comment>
<accession>A0A7J7IVE6</accession>
<dbReference type="EMBL" id="VXIV02003352">
    <property type="protein sequence ID" value="KAF6017892.1"/>
    <property type="molecule type" value="Genomic_DNA"/>
</dbReference>
<feature type="region of interest" description="Disordered" evidence="1">
    <location>
        <begin position="1"/>
        <end position="31"/>
    </location>
</feature>
<sequence>MESSTKEIKLNNLEDEHTTKETKETTTEEEGSIGFTSIKEDYIIIIFWYKKIEKKDEIYTIYCMLGYYNWSHDCLL</sequence>
<feature type="compositionally biased region" description="Basic and acidic residues" evidence="1">
    <location>
        <begin position="1"/>
        <end position="26"/>
    </location>
</feature>
<evidence type="ECO:0000256" key="1">
    <source>
        <dbReference type="SAM" id="MobiDB-lite"/>
    </source>
</evidence>
<keyword evidence="3" id="KW-1185">Reference proteome</keyword>
<dbReference type="AlphaFoldDB" id="A0A7J7IVE6"/>
<organism evidence="2 3">
    <name type="scientific">Bugula neritina</name>
    <name type="common">Brown bryozoan</name>
    <name type="synonym">Sertularia neritina</name>
    <dbReference type="NCBI Taxonomy" id="10212"/>
    <lineage>
        <taxon>Eukaryota</taxon>
        <taxon>Metazoa</taxon>
        <taxon>Spiralia</taxon>
        <taxon>Lophotrochozoa</taxon>
        <taxon>Bryozoa</taxon>
        <taxon>Gymnolaemata</taxon>
        <taxon>Cheilostomatida</taxon>
        <taxon>Flustrina</taxon>
        <taxon>Buguloidea</taxon>
        <taxon>Bugulidae</taxon>
        <taxon>Bugula</taxon>
    </lineage>
</organism>
<evidence type="ECO:0000313" key="2">
    <source>
        <dbReference type="EMBL" id="KAF6017892.1"/>
    </source>
</evidence>
<gene>
    <name evidence="2" type="ORF">EB796_023803</name>
</gene>
<proteinExistence type="predicted"/>
<dbReference type="Proteomes" id="UP000593567">
    <property type="component" value="Unassembled WGS sequence"/>
</dbReference>
<evidence type="ECO:0000313" key="3">
    <source>
        <dbReference type="Proteomes" id="UP000593567"/>
    </source>
</evidence>